<keyword evidence="1" id="KW-1133">Transmembrane helix</keyword>
<keyword evidence="1" id="KW-0812">Transmembrane</keyword>
<reference evidence="3 4" key="1">
    <citation type="submission" date="2019-06" db="EMBL/GenBank/DDBJ databases">
        <title>Complete genome sequence of Antarcticibacterium flavum KCTC 52984T from an Antarctic marine sediment.</title>
        <authorList>
            <person name="Lee Y.M."/>
            <person name="Shin S.C."/>
        </authorList>
    </citation>
    <scope>NUCLEOTIDE SEQUENCE [LARGE SCALE GENOMIC DNA]</scope>
    <source>
        <strain evidence="3 4">KCTC 52984</strain>
    </source>
</reference>
<dbReference type="AlphaFoldDB" id="A0A5B7X6X6"/>
<dbReference type="Proteomes" id="UP000309016">
    <property type="component" value="Chromosome"/>
</dbReference>
<feature type="transmembrane region" description="Helical" evidence="1">
    <location>
        <begin position="37"/>
        <end position="57"/>
    </location>
</feature>
<organism evidence="3 4">
    <name type="scientific">Antarcticibacterium flavum</name>
    <dbReference type="NCBI Taxonomy" id="2058175"/>
    <lineage>
        <taxon>Bacteria</taxon>
        <taxon>Pseudomonadati</taxon>
        <taxon>Bacteroidota</taxon>
        <taxon>Flavobacteriia</taxon>
        <taxon>Flavobacteriales</taxon>
        <taxon>Flavobacteriaceae</taxon>
        <taxon>Antarcticibacterium</taxon>
    </lineage>
</organism>
<keyword evidence="1" id="KW-0472">Membrane</keyword>
<dbReference type="KEGG" id="afla:FHG64_18310"/>
<sequence length="443" mass="51344">MLKTFKSIYFHQRVFTAVFSLAVLFLFSYWFPILYTPAWLIAVLLFILLLIDFIALYNKIGITAQRRVPEKLSNSDNNQVYVHVTNTYKFRVFLEIIDEIPVQFQKRDFQQNLILGAGQTSGFDYGLRPVERGEYTFGKLNIYVSSAFKMLKKRMVFDEEATVKVYPSFIQMRQYDFLAIDNRLRQAGLKKIRRIGHTQEFEQIKEYVAGDDVRSINWKATAKQPGLMVNQYQDEKAQPVYSIIDTGRVMKMPFNGLSLLDYAINSTLAFSNVALQKKDKTGVISFSNKPGSILPANAKRTYLNQILENLYNINTDFLDSDFGMLYTLLKRKVRQRSLLLLYTNFEHMNALGRNLGYLQALAKHHVLVVIFFENVELEKVVKTQMTNIPGIAHQTIAEDFAYEKRLMARKLQQHGIQTLLTRPEDLTVNTINKYLEIKARGIL</sequence>
<gene>
    <name evidence="3" type="ORF">FHG64_18310</name>
</gene>
<dbReference type="Pfam" id="PF01882">
    <property type="entry name" value="DUF58"/>
    <property type="match status" value="1"/>
</dbReference>
<protein>
    <submittedName>
        <fullName evidence="3">DUF58 domain-containing protein</fullName>
    </submittedName>
</protein>
<dbReference type="PANTHER" id="PTHR33608:SF3">
    <property type="entry name" value="SLR2013 PROTEIN"/>
    <property type="match status" value="1"/>
</dbReference>
<proteinExistence type="predicted"/>
<keyword evidence="4" id="KW-1185">Reference proteome</keyword>
<name>A0A5B7X6X6_9FLAO</name>
<evidence type="ECO:0000259" key="2">
    <source>
        <dbReference type="Pfam" id="PF01882"/>
    </source>
</evidence>
<accession>A0A5B7X6X6</accession>
<evidence type="ECO:0000313" key="3">
    <source>
        <dbReference type="EMBL" id="QCY71187.1"/>
    </source>
</evidence>
<dbReference type="EMBL" id="CP040812">
    <property type="protein sequence ID" value="QCY71187.1"/>
    <property type="molecule type" value="Genomic_DNA"/>
</dbReference>
<evidence type="ECO:0000313" key="4">
    <source>
        <dbReference type="Proteomes" id="UP000309016"/>
    </source>
</evidence>
<evidence type="ECO:0000256" key="1">
    <source>
        <dbReference type="SAM" id="Phobius"/>
    </source>
</evidence>
<feature type="domain" description="DUF58" evidence="2">
    <location>
        <begin position="204"/>
        <end position="369"/>
    </location>
</feature>
<dbReference type="InterPro" id="IPR002881">
    <property type="entry name" value="DUF58"/>
</dbReference>
<dbReference type="PANTHER" id="PTHR33608">
    <property type="entry name" value="BLL2464 PROTEIN"/>
    <property type="match status" value="1"/>
</dbReference>
<dbReference type="RefSeq" id="WP_139067735.1">
    <property type="nucleotide sequence ID" value="NZ_CP040812.1"/>
</dbReference>
<feature type="transmembrane region" description="Helical" evidence="1">
    <location>
        <begin position="12"/>
        <end position="31"/>
    </location>
</feature>
<dbReference type="OrthoDB" id="845740at2"/>